<accession>A0ABN9HMQ1</accession>
<comment type="caution">
    <text evidence="1">The sequence shown here is derived from an EMBL/GenBank/DDBJ whole genome shotgun (WGS) entry which is preliminary data.</text>
</comment>
<dbReference type="EMBL" id="CATNWA010021288">
    <property type="protein sequence ID" value="CAI9622118.1"/>
    <property type="molecule type" value="Genomic_DNA"/>
</dbReference>
<reference evidence="1" key="1">
    <citation type="submission" date="2023-05" db="EMBL/GenBank/DDBJ databases">
        <authorList>
            <person name="Stuckert A."/>
        </authorList>
    </citation>
    <scope>NUCLEOTIDE SEQUENCE</scope>
</reference>
<sequence length="82" mass="9071">MGPPGNRVSWGPCVLAYTQTTPKKAYERYQGHLMGPPTDPGPSGSARVSKWSVRPCIWLPCPVIQPRWCKSTHTVLPDRLIG</sequence>
<name>A0ABN9HMQ1_9NEOB</name>
<keyword evidence="2" id="KW-1185">Reference proteome</keyword>
<proteinExistence type="predicted"/>
<evidence type="ECO:0000313" key="1">
    <source>
        <dbReference type="EMBL" id="CAI9622118.1"/>
    </source>
</evidence>
<organism evidence="1 2">
    <name type="scientific">Staurois parvus</name>
    <dbReference type="NCBI Taxonomy" id="386267"/>
    <lineage>
        <taxon>Eukaryota</taxon>
        <taxon>Metazoa</taxon>
        <taxon>Chordata</taxon>
        <taxon>Craniata</taxon>
        <taxon>Vertebrata</taxon>
        <taxon>Euteleostomi</taxon>
        <taxon>Amphibia</taxon>
        <taxon>Batrachia</taxon>
        <taxon>Anura</taxon>
        <taxon>Neobatrachia</taxon>
        <taxon>Ranoidea</taxon>
        <taxon>Ranidae</taxon>
        <taxon>Staurois</taxon>
    </lineage>
</organism>
<evidence type="ECO:0000313" key="2">
    <source>
        <dbReference type="Proteomes" id="UP001162483"/>
    </source>
</evidence>
<dbReference type="Proteomes" id="UP001162483">
    <property type="component" value="Unassembled WGS sequence"/>
</dbReference>
<protein>
    <submittedName>
        <fullName evidence="1">Uncharacterized protein</fullName>
    </submittedName>
</protein>
<gene>
    <name evidence="1" type="ORF">SPARVUS_LOCUS16230968</name>
</gene>